<proteinExistence type="predicted"/>
<dbReference type="EMBL" id="CM042884">
    <property type="protein sequence ID" value="KAI4368462.1"/>
    <property type="molecule type" value="Genomic_DNA"/>
</dbReference>
<reference evidence="2" key="1">
    <citation type="journal article" date="2023" name="Front. Plant Sci.">
        <title>Chromosomal-level genome assembly of Melastoma candidum provides insights into trichome evolution.</title>
        <authorList>
            <person name="Zhong Y."/>
            <person name="Wu W."/>
            <person name="Sun C."/>
            <person name="Zou P."/>
            <person name="Liu Y."/>
            <person name="Dai S."/>
            <person name="Zhou R."/>
        </authorList>
    </citation>
    <scope>NUCLEOTIDE SEQUENCE [LARGE SCALE GENOMIC DNA]</scope>
</reference>
<comment type="caution">
    <text evidence="1">The sequence shown here is derived from an EMBL/GenBank/DDBJ whole genome shotgun (WGS) entry which is preliminary data.</text>
</comment>
<name>A0ACB9QQK4_9MYRT</name>
<gene>
    <name evidence="1" type="ORF">MLD38_017018</name>
</gene>
<evidence type="ECO:0000313" key="2">
    <source>
        <dbReference type="Proteomes" id="UP001057402"/>
    </source>
</evidence>
<protein>
    <submittedName>
        <fullName evidence="1">Uncharacterized protein</fullName>
    </submittedName>
</protein>
<sequence>MAGRGSLPEEDLHPVFIATSLGTHFAVAARRTDTVSDLKRMIFLEHLSSFPRFGETRIDAVKVKRGGHFYHLQDSIPLGPIFQGKDYWYIYVDASTSAVSLDEIILHDDPSSDKSPAIESEGLNSGGGTEGTEPTVVDDMTDAGSVGAASGSRKKLKLDETSKHHKQEDLVLHARPGGSGVNGQEHIVDFKSELIIKQPDDNDTSEKKAREVSPVQGHVLIEAERSVQSGLNGGVDLAPSSYHGHADEDEADGRAQKDDVSHVSSATNLDQSMLTSKKRKKPSQKKELGKNKIVNSNGEHGLAQVDCSQSAILEAEPKETAAMVNSGKQITDYMALVDEQVAPADGDDRSRVQKGLSLLLGESTELSCRDGADERSEKGGSIPDSLASGSLENGSSQDKRKNSTNKRDSSWKRTAVPTEEHELKHAEISSGTVSWVKYNEPDNKEDIIEEITVNMAVVREQGAVANSDLRGGIEHGSELVLEELNRQVNEKGVTVSALSVDDVGKNAYAKKRKKSTQRKEQSKKKNTNADQENLQKHVDDLEVNEKSENAIRVDEEAVKTDADDVQNDPVQEENTGEFIGYESTRGATGVASHDSFFIGVMEGKSSAKNRKKSSRRKDSSKKKPLDPDEKHVQRQDPVDKHGPKQIEVPENVSSLPEPGEQDNTGKSLGENLDDIKSVHHQMLGADTDYGGEVLNSDALSLREENNRQIHGDGAIGGTEVHVANELLASGVVVDESSKKKTKKFTDKPSKKKTAYPEEKLGQKQDAKEKILLMHVEDSVGANSSAETNEANNKKKNIKEKPADVVVVHEQTLGHNTGDGVLEEDNELLHGDEANDEAKRVNLAPDSLASGGMEDVLSKKKKKKSTTKPSKKKIDHTDEKLALKQDPKEKVVSMCVEDPTSIHEQTFDVDANDREQEENNDQFHADEANGEAEKVSLALDLLASCVMEDESSKRKTKKSMNKQNRKKPLHLEKLALKPDPKEKVAPQHVKDSVGANTLAETKEAVDEQKIKEDDANVGVAHEQTFDADDGDRVREENNEKFDRDEANGKAGKVNLALDLLASCVMEDESSKVKAKKATNKQNKKKTLQLEEKLAWKLDPKENGVPKQVKDSVDANTSAETKEADNREKSKENSADAVVVHEQTFDADAGDQVLEENNEQFYGDEAAVEVEKVDLAPDVVVSSVVRDIFSPKKKKPIRTKNATTKKPIDLCEDRELGNIESYLGGSSLARPGELVNSKNNVSVVERNESVTPVRTDVVSQETFKREGMTGTAPETQRKGKRKQAATDRSVEQESDVSAFSEMSKKQMPKFISASTVSKSDHRLSSASPVRASDGKHEDCGSINFSDYFTPSRPQVVVALSTDQVAGLKANVKINPPNIRKNRDSDESASAVEVTKNNKKRHSNLDRYCVAFRNSSNQSLQKRSLLDKSGSIFKDESSGSSDNGRGTGMSDATTRTPYDDTASSDYSDGDSNALKKSQESGNRSQQNGRPSNVKNLLSTSGKDVELTKILRRSSRYKMAKKSASQSQEQDMDSEPVDFVPDSQADV</sequence>
<accession>A0ACB9QQK4</accession>
<organism evidence="1 2">
    <name type="scientific">Melastoma candidum</name>
    <dbReference type="NCBI Taxonomy" id="119954"/>
    <lineage>
        <taxon>Eukaryota</taxon>
        <taxon>Viridiplantae</taxon>
        <taxon>Streptophyta</taxon>
        <taxon>Embryophyta</taxon>
        <taxon>Tracheophyta</taxon>
        <taxon>Spermatophyta</taxon>
        <taxon>Magnoliopsida</taxon>
        <taxon>eudicotyledons</taxon>
        <taxon>Gunneridae</taxon>
        <taxon>Pentapetalae</taxon>
        <taxon>rosids</taxon>
        <taxon>malvids</taxon>
        <taxon>Myrtales</taxon>
        <taxon>Melastomataceae</taxon>
        <taxon>Melastomatoideae</taxon>
        <taxon>Melastomateae</taxon>
        <taxon>Melastoma</taxon>
    </lineage>
</organism>
<dbReference type="Proteomes" id="UP001057402">
    <property type="component" value="Chromosome 5"/>
</dbReference>
<evidence type="ECO:0000313" key="1">
    <source>
        <dbReference type="EMBL" id="KAI4368462.1"/>
    </source>
</evidence>
<keyword evidence="2" id="KW-1185">Reference proteome</keyword>